<gene>
    <name evidence="2" type="ORF">CQZ99_26520</name>
</gene>
<proteinExistence type="predicted"/>
<evidence type="ECO:0000256" key="1">
    <source>
        <dbReference type="SAM" id="SignalP"/>
    </source>
</evidence>
<feature type="signal peptide" evidence="1">
    <location>
        <begin position="1"/>
        <end position="22"/>
    </location>
</feature>
<keyword evidence="3" id="KW-1185">Reference proteome</keyword>
<dbReference type="Proteomes" id="UP000238045">
    <property type="component" value="Unassembled WGS sequence"/>
</dbReference>
<feature type="chain" id="PRO_5015462479" evidence="1">
    <location>
        <begin position="23"/>
        <end position="419"/>
    </location>
</feature>
<evidence type="ECO:0000313" key="2">
    <source>
        <dbReference type="EMBL" id="PRC11174.1"/>
    </source>
</evidence>
<dbReference type="RefSeq" id="WP_105699561.1">
    <property type="nucleotide sequence ID" value="NZ_CP159260.1"/>
</dbReference>
<keyword evidence="1" id="KW-0732">Signal</keyword>
<reference evidence="2 3" key="1">
    <citation type="submission" date="2017-09" db="EMBL/GenBank/DDBJ databases">
        <title>Genomic, metabolic, and phenotypic characteristics of bacterial isolates from the natural microbiome of the model nematode Caenorhabditis elegans.</title>
        <authorList>
            <person name="Zimmermann J."/>
            <person name="Obeng N."/>
            <person name="Yang W."/>
            <person name="Obeng O."/>
            <person name="Kissoyan K."/>
            <person name="Pees B."/>
            <person name="Dirksen P."/>
            <person name="Hoppner M."/>
            <person name="Franke A."/>
            <person name="Rosenstiel P."/>
            <person name="Leippe M."/>
            <person name="Dierking K."/>
            <person name="Kaleta C."/>
            <person name="Schulenburg H."/>
        </authorList>
    </citation>
    <scope>NUCLEOTIDE SEQUENCE [LARGE SCALE GENOMIC DNA]</scope>
    <source>
        <strain evidence="2 3">MYb117</strain>
    </source>
</reference>
<comment type="caution">
    <text evidence="2">The sequence shown here is derived from an EMBL/GenBank/DDBJ whole genome shotgun (WGS) entry which is preliminary data.</text>
</comment>
<accession>A0A2S9E8R0</accession>
<dbReference type="AlphaFoldDB" id="A0A2S9E8R0"/>
<protein>
    <submittedName>
        <fullName evidence="2">Uncharacterized protein</fullName>
    </submittedName>
</protein>
<sequence length="419" mass="45403">MKLPFSAALLAAALMAPALSHADDAALADTLKTFTRCDASFFSSLNTHHAAWQAYAPIKQEKNFTWIAVKNRADRNANAVPVSAPAIAGLKLLSYHDEVTDLGPLGLFYYWGFIVDGGVDEVAKRLAPLVDQPGALIKGDVEYTRSELKVGEGWQLIKPQPGKAPGLRQVERVLIVEPEGKQGTQSRVSCSVQGGINAGLLARLRPDIAPADYPRTVAEVNISDVEVPATVLQRLDSPLLQPKFKTLSYTYLSKKGDGSKDLPTTVTFKAEGGLLVKNEVYGRTFNVDRLTQADLIQLKSKMNGVGDGRVLQTRDAQVNVPASWTPGQTLTAQLHMVNVPGKPTDKPIDTSMTCKVGERIPARQVFATLTGDAIKLACDQGDYKTSRVFIEDLGVALTLESTSSQTHYVNEYTALDVVR</sequence>
<organism evidence="2 3">
    <name type="scientific">Pseudomonas poae</name>
    <dbReference type="NCBI Taxonomy" id="200451"/>
    <lineage>
        <taxon>Bacteria</taxon>
        <taxon>Pseudomonadati</taxon>
        <taxon>Pseudomonadota</taxon>
        <taxon>Gammaproteobacteria</taxon>
        <taxon>Pseudomonadales</taxon>
        <taxon>Pseudomonadaceae</taxon>
        <taxon>Pseudomonas</taxon>
    </lineage>
</organism>
<evidence type="ECO:0000313" key="3">
    <source>
        <dbReference type="Proteomes" id="UP000238045"/>
    </source>
</evidence>
<name>A0A2S9E8R0_9PSED</name>
<dbReference type="EMBL" id="PCQL01000047">
    <property type="protein sequence ID" value="PRC11174.1"/>
    <property type="molecule type" value="Genomic_DNA"/>
</dbReference>